<dbReference type="InterPro" id="IPR000291">
    <property type="entry name" value="D-Ala_lig_Van_CS"/>
</dbReference>
<evidence type="ECO:0000256" key="4">
    <source>
        <dbReference type="ARBA" id="ARBA00022598"/>
    </source>
</evidence>
<evidence type="ECO:0000256" key="12">
    <source>
        <dbReference type="PIRSR" id="PIRSR039102-3"/>
    </source>
</evidence>
<dbReference type="InterPro" id="IPR005905">
    <property type="entry name" value="D_ala_D_ala"/>
</dbReference>
<dbReference type="InterPro" id="IPR016185">
    <property type="entry name" value="PreATP-grasp_dom_sf"/>
</dbReference>
<evidence type="ECO:0000256" key="5">
    <source>
        <dbReference type="ARBA" id="ARBA00022741"/>
    </source>
</evidence>
<comment type="subcellular location">
    <subcellularLocation>
        <location evidence="1 10">Cytoplasm</location>
    </subcellularLocation>
</comment>
<dbReference type="GO" id="GO:0009252">
    <property type="term" value="P:peptidoglycan biosynthetic process"/>
    <property type="evidence" value="ECO:0007669"/>
    <property type="project" value="UniProtKB-UniRule"/>
</dbReference>
<comment type="similarity">
    <text evidence="2 10">Belongs to the D-alanine--D-alanine ligase family.</text>
</comment>
<keyword evidence="4 10" id="KW-0436">Ligase</keyword>
<keyword evidence="6 13" id="KW-0067">ATP-binding</keyword>
<evidence type="ECO:0000256" key="6">
    <source>
        <dbReference type="ARBA" id="ARBA00022840"/>
    </source>
</evidence>
<keyword evidence="7 10" id="KW-0133">Cell shape</keyword>
<organism evidence="15 16">
    <name type="scientific">Candidatus Uhrbacteria bacterium GW2011_GWC2_53_7</name>
    <dbReference type="NCBI Taxonomy" id="1618986"/>
    <lineage>
        <taxon>Bacteria</taxon>
        <taxon>Candidatus Uhriibacteriota</taxon>
    </lineage>
</organism>
<evidence type="ECO:0000313" key="15">
    <source>
        <dbReference type="EMBL" id="KKW35072.1"/>
    </source>
</evidence>
<comment type="function">
    <text evidence="10">Cell wall formation.</text>
</comment>
<dbReference type="InterPro" id="IPR013815">
    <property type="entry name" value="ATP_grasp_subdomain_1"/>
</dbReference>
<dbReference type="GO" id="GO:0008360">
    <property type="term" value="P:regulation of cell shape"/>
    <property type="evidence" value="ECO:0007669"/>
    <property type="project" value="UniProtKB-KW"/>
</dbReference>
<dbReference type="GO" id="GO:0046872">
    <property type="term" value="F:metal ion binding"/>
    <property type="evidence" value="ECO:0007669"/>
    <property type="project" value="UniProtKB-KW"/>
</dbReference>
<dbReference type="PATRIC" id="fig|1618986.3.peg.566"/>
<dbReference type="Gene3D" id="3.30.470.20">
    <property type="entry name" value="ATP-grasp fold, B domain"/>
    <property type="match status" value="1"/>
</dbReference>
<reference evidence="15 16" key="1">
    <citation type="journal article" date="2015" name="Nature">
        <title>rRNA introns, odd ribosomes, and small enigmatic genomes across a large radiation of phyla.</title>
        <authorList>
            <person name="Brown C.T."/>
            <person name="Hug L.A."/>
            <person name="Thomas B.C."/>
            <person name="Sharon I."/>
            <person name="Castelle C.J."/>
            <person name="Singh A."/>
            <person name="Wilkins M.J."/>
            <person name="Williams K.H."/>
            <person name="Banfield J.F."/>
        </authorList>
    </citation>
    <scope>NUCLEOTIDE SEQUENCE [LARGE SCALE GENOMIC DNA]</scope>
</reference>
<feature type="domain" description="ATP-grasp" evidence="14">
    <location>
        <begin position="100"/>
        <end position="295"/>
    </location>
</feature>
<dbReference type="Proteomes" id="UP000033865">
    <property type="component" value="Unassembled WGS sequence"/>
</dbReference>
<dbReference type="InterPro" id="IPR011095">
    <property type="entry name" value="Dala_Dala_lig_C"/>
</dbReference>
<keyword evidence="12" id="KW-0479">Metal-binding</keyword>
<dbReference type="PROSITE" id="PS50975">
    <property type="entry name" value="ATP_GRASP"/>
    <property type="match status" value="1"/>
</dbReference>
<accession>A0A0G2A2I7</accession>
<dbReference type="GO" id="GO:0008716">
    <property type="term" value="F:D-alanine-D-alanine ligase activity"/>
    <property type="evidence" value="ECO:0007669"/>
    <property type="project" value="UniProtKB-UniRule"/>
</dbReference>
<dbReference type="Gene3D" id="3.30.1490.20">
    <property type="entry name" value="ATP-grasp fold, A domain"/>
    <property type="match status" value="1"/>
</dbReference>
<keyword evidence="12" id="KW-0460">Magnesium</keyword>
<feature type="active site" evidence="11">
    <location>
        <position position="137"/>
    </location>
</feature>
<dbReference type="PANTHER" id="PTHR23132:SF23">
    <property type="entry name" value="D-ALANINE--D-ALANINE LIGASE B"/>
    <property type="match status" value="1"/>
</dbReference>
<dbReference type="EMBL" id="LCRN01000051">
    <property type="protein sequence ID" value="KKW35072.1"/>
    <property type="molecule type" value="Genomic_DNA"/>
</dbReference>
<proteinExistence type="inferred from homology"/>
<dbReference type="GO" id="GO:0071555">
    <property type="term" value="P:cell wall organization"/>
    <property type="evidence" value="ECO:0007669"/>
    <property type="project" value="UniProtKB-KW"/>
</dbReference>
<evidence type="ECO:0000256" key="9">
    <source>
        <dbReference type="ARBA" id="ARBA00023316"/>
    </source>
</evidence>
<comment type="catalytic activity">
    <reaction evidence="10">
        <text>2 D-alanine + ATP = D-alanyl-D-alanine + ADP + phosphate + H(+)</text>
        <dbReference type="Rhea" id="RHEA:11224"/>
        <dbReference type="ChEBI" id="CHEBI:15378"/>
        <dbReference type="ChEBI" id="CHEBI:30616"/>
        <dbReference type="ChEBI" id="CHEBI:43474"/>
        <dbReference type="ChEBI" id="CHEBI:57416"/>
        <dbReference type="ChEBI" id="CHEBI:57822"/>
        <dbReference type="ChEBI" id="CHEBI:456216"/>
        <dbReference type="EC" id="6.3.2.4"/>
    </reaction>
</comment>
<dbReference type="InterPro" id="IPR011761">
    <property type="entry name" value="ATP-grasp"/>
</dbReference>
<dbReference type="NCBIfam" id="NF002378">
    <property type="entry name" value="PRK01372.1"/>
    <property type="match status" value="1"/>
</dbReference>
<dbReference type="PANTHER" id="PTHR23132">
    <property type="entry name" value="D-ALANINE--D-ALANINE LIGASE"/>
    <property type="match status" value="1"/>
</dbReference>
<feature type="binding site" evidence="12">
    <location>
        <position position="249"/>
    </location>
    <ligand>
        <name>Mg(2+)</name>
        <dbReference type="ChEBI" id="CHEBI:18420"/>
        <label>1</label>
    </ligand>
</feature>
<comment type="caution">
    <text evidence="15">The sequence shown here is derived from an EMBL/GenBank/DDBJ whole genome shotgun (WGS) entry which is preliminary data.</text>
</comment>
<sequence length="298" mass="32462">MRIAVFTGGESFEREVAFWSAKNVVAELLRVGFDVKQFDIPSELPKFLEMKDQFSCVVPMLHGKGGEDGTIQGFLETLKMPYLFSGVAASAVAMDKFLAKTTISAQGIKTPEARVLSRGDVYEFEHPVVIKPIPCGSTLGVSVVKLSEELHAALALGFEYGDRLLAEDFIVGEEFTIGVIESGGDARALDVIQVISPSGLFTFEEKYIADKMAEEICPAEISEDLARRLQAAACLAHKALGVRHASRSDFMVDARGEIWFLETNTIPGMTAQSLITKALRVGGYDFGALLKSWIESVV</sequence>
<dbReference type="SUPFAM" id="SSF56059">
    <property type="entry name" value="Glutathione synthetase ATP-binding domain-like"/>
    <property type="match status" value="1"/>
</dbReference>
<dbReference type="Pfam" id="PF01820">
    <property type="entry name" value="Dala_Dala_lig_N"/>
    <property type="match status" value="1"/>
</dbReference>
<dbReference type="EC" id="6.3.2.4" evidence="10"/>
<evidence type="ECO:0000313" key="16">
    <source>
        <dbReference type="Proteomes" id="UP000033865"/>
    </source>
</evidence>
<protein>
    <recommendedName>
        <fullName evidence="10">D-alanine--D-alanine ligase</fullName>
        <ecNumber evidence="10">6.3.2.4</ecNumber>
    </recommendedName>
    <alternativeName>
        <fullName evidence="10">D-Ala-D-Ala ligase</fullName>
    </alternativeName>
    <alternativeName>
        <fullName evidence="10">D-alanylalanine synthetase</fullName>
    </alternativeName>
</protein>
<evidence type="ECO:0000256" key="1">
    <source>
        <dbReference type="ARBA" id="ARBA00004496"/>
    </source>
</evidence>
<gene>
    <name evidence="10" type="primary">ddl</name>
    <name evidence="15" type="ORF">UY82_C0051G0005</name>
</gene>
<feature type="active site" evidence="11">
    <location>
        <position position="13"/>
    </location>
</feature>
<comment type="pathway">
    <text evidence="10">Cell wall biogenesis; peptidoglycan biosynthesis.</text>
</comment>
<keyword evidence="8 10" id="KW-0573">Peptidoglycan synthesis</keyword>
<keyword evidence="3 10" id="KW-0963">Cytoplasm</keyword>
<evidence type="ECO:0000256" key="7">
    <source>
        <dbReference type="ARBA" id="ARBA00022960"/>
    </source>
</evidence>
<evidence type="ECO:0000256" key="11">
    <source>
        <dbReference type="PIRSR" id="PIRSR039102-1"/>
    </source>
</evidence>
<dbReference type="AlphaFoldDB" id="A0A0G2A2I7"/>
<dbReference type="PROSITE" id="PS00843">
    <property type="entry name" value="DALA_DALA_LIGASE_1"/>
    <property type="match status" value="1"/>
</dbReference>
<feature type="binding site" evidence="12">
    <location>
        <position position="264"/>
    </location>
    <ligand>
        <name>Mg(2+)</name>
        <dbReference type="ChEBI" id="CHEBI:18420"/>
        <label>2</label>
    </ligand>
</feature>
<feature type="binding site" evidence="12">
    <location>
        <position position="262"/>
    </location>
    <ligand>
        <name>Mg(2+)</name>
        <dbReference type="ChEBI" id="CHEBI:18420"/>
        <label>1</label>
    </ligand>
</feature>
<evidence type="ECO:0000256" key="8">
    <source>
        <dbReference type="ARBA" id="ARBA00022984"/>
    </source>
</evidence>
<keyword evidence="9 10" id="KW-0961">Cell wall biogenesis/degradation</keyword>
<name>A0A0G2A2I7_9BACT</name>
<dbReference type="SUPFAM" id="SSF52440">
    <property type="entry name" value="PreATP-grasp domain"/>
    <property type="match status" value="1"/>
</dbReference>
<feature type="active site" evidence="11">
    <location>
        <position position="273"/>
    </location>
</feature>
<dbReference type="NCBIfam" id="TIGR01205">
    <property type="entry name" value="D_ala_D_alaTIGR"/>
    <property type="match status" value="1"/>
</dbReference>
<dbReference type="GO" id="GO:0005524">
    <property type="term" value="F:ATP binding"/>
    <property type="evidence" value="ECO:0007669"/>
    <property type="project" value="UniProtKB-UniRule"/>
</dbReference>
<dbReference type="InterPro" id="IPR011127">
    <property type="entry name" value="Dala_Dala_lig_N"/>
</dbReference>
<evidence type="ECO:0000256" key="3">
    <source>
        <dbReference type="ARBA" id="ARBA00022490"/>
    </source>
</evidence>
<dbReference type="GO" id="GO:0005737">
    <property type="term" value="C:cytoplasm"/>
    <property type="evidence" value="ECO:0007669"/>
    <property type="project" value="UniProtKB-SubCell"/>
</dbReference>
<keyword evidence="12" id="KW-0464">Manganese</keyword>
<dbReference type="UniPathway" id="UPA00219"/>
<evidence type="ECO:0000259" key="14">
    <source>
        <dbReference type="PROSITE" id="PS50975"/>
    </source>
</evidence>
<dbReference type="HAMAP" id="MF_00047">
    <property type="entry name" value="Dala_Dala_lig"/>
    <property type="match status" value="1"/>
</dbReference>
<dbReference type="PIRSF" id="PIRSF039102">
    <property type="entry name" value="Ddl/VanB"/>
    <property type="match status" value="1"/>
</dbReference>
<dbReference type="Gene3D" id="3.40.50.20">
    <property type="match status" value="1"/>
</dbReference>
<dbReference type="Pfam" id="PF07478">
    <property type="entry name" value="Dala_Dala_lig_C"/>
    <property type="match status" value="1"/>
</dbReference>
<comment type="cofactor">
    <cofactor evidence="12">
        <name>Mg(2+)</name>
        <dbReference type="ChEBI" id="CHEBI:18420"/>
    </cofactor>
    <cofactor evidence="12">
        <name>Mn(2+)</name>
        <dbReference type="ChEBI" id="CHEBI:29035"/>
    </cofactor>
    <text evidence="12">Binds 2 magnesium or manganese ions per subunit.</text>
</comment>
<dbReference type="PROSITE" id="PS00844">
    <property type="entry name" value="DALA_DALA_LIGASE_2"/>
    <property type="match status" value="1"/>
</dbReference>
<keyword evidence="5 13" id="KW-0547">Nucleotide-binding</keyword>
<evidence type="ECO:0000256" key="13">
    <source>
        <dbReference type="PROSITE-ProRule" id="PRU00409"/>
    </source>
</evidence>
<evidence type="ECO:0000256" key="2">
    <source>
        <dbReference type="ARBA" id="ARBA00010871"/>
    </source>
</evidence>
<evidence type="ECO:0000256" key="10">
    <source>
        <dbReference type="HAMAP-Rule" id="MF_00047"/>
    </source>
</evidence>
<feature type="binding site" evidence="12">
    <location>
        <position position="262"/>
    </location>
    <ligand>
        <name>Mg(2+)</name>
        <dbReference type="ChEBI" id="CHEBI:18420"/>
        <label>2</label>
    </ligand>
</feature>